<dbReference type="SUPFAM" id="SSF53649">
    <property type="entry name" value="Alkaline phosphatase-like"/>
    <property type="match status" value="1"/>
</dbReference>
<dbReference type="EMBL" id="QUSX01000001">
    <property type="protein sequence ID" value="RRQ49647.1"/>
    <property type="molecule type" value="Genomic_DNA"/>
</dbReference>
<protein>
    <submittedName>
        <fullName evidence="4">DUF229 domain-containing protein</fullName>
    </submittedName>
</protein>
<dbReference type="RefSeq" id="WP_125221467.1">
    <property type="nucleotide sequence ID" value="NZ_QUSX01000001.1"/>
</dbReference>
<dbReference type="GO" id="GO:0046872">
    <property type="term" value="F:metal ion binding"/>
    <property type="evidence" value="ECO:0007669"/>
    <property type="project" value="UniProtKB-KW"/>
</dbReference>
<evidence type="ECO:0000256" key="2">
    <source>
        <dbReference type="ARBA" id="ARBA00022801"/>
    </source>
</evidence>
<dbReference type="AlphaFoldDB" id="A0A426RKU1"/>
<dbReference type="Pfam" id="PF00884">
    <property type="entry name" value="Sulfatase"/>
    <property type="match status" value="1"/>
</dbReference>
<evidence type="ECO:0000313" key="4">
    <source>
        <dbReference type="EMBL" id="RRQ49647.1"/>
    </source>
</evidence>
<dbReference type="Proteomes" id="UP000286990">
    <property type="component" value="Unassembled WGS sequence"/>
</dbReference>
<sequence>MKRAVQLIMMIYIGGILYSCKNNNAKDPDVSSNKKTISNRPNIIFIMDDQHRWDALGKINSQVITPTLDSLATHGIYFSQAVCQAPMCVPSRNSIMFGLYPNQTGVFRNNGGVPDSLMPGKTMAQYFMDAGYETAGFGKTHWGKYKTNTRGFETRYVSEIPEEGAISMAEMNPDAKARYDAEIAPMGAGEENNLGYLGFTSKLPEEDHRDGWITKQAIDYIKKRNDDRPLFLYLSYMKPHAGHNVPEGYEDLYAADTIQYAQQPPWKADYSPHSKGVNRRDMYEGYWKNASEEEWKLMTMRYYANVTWIDNMMGKTLKALKDKGILDNAIVIYTSDHGEMLGERYYRFNKYNLYESSVRVPMILSGNALPNTIQKNTVNNKPVENIDILPTLLNAANIDLNKELPGKDLLGAIGRTGSFSALHERDGEAAFMWRTQEYKLILVFERQKMVKDYKEEHILTGEFYNLTQDPNEWDDLYGNVSVQDVQDKLTKALVAHLQQQ</sequence>
<dbReference type="GO" id="GO:0008484">
    <property type="term" value="F:sulfuric ester hydrolase activity"/>
    <property type="evidence" value="ECO:0007669"/>
    <property type="project" value="TreeGrafter"/>
</dbReference>
<keyword evidence="5" id="KW-1185">Reference proteome</keyword>
<dbReference type="CDD" id="cd16022">
    <property type="entry name" value="sulfatase_like"/>
    <property type="match status" value="1"/>
</dbReference>
<evidence type="ECO:0000259" key="3">
    <source>
        <dbReference type="Pfam" id="PF00884"/>
    </source>
</evidence>
<gene>
    <name evidence="4" type="ORF">DZC72_03360</name>
</gene>
<keyword evidence="2" id="KW-0378">Hydrolase</keyword>
<dbReference type="Gene3D" id="3.40.720.10">
    <property type="entry name" value="Alkaline Phosphatase, subunit A"/>
    <property type="match status" value="1"/>
</dbReference>
<dbReference type="PANTHER" id="PTHR45953:SF1">
    <property type="entry name" value="IDURONATE 2-SULFATASE"/>
    <property type="match status" value="1"/>
</dbReference>
<dbReference type="PROSITE" id="PS51257">
    <property type="entry name" value="PROKAR_LIPOPROTEIN"/>
    <property type="match status" value="1"/>
</dbReference>
<comment type="caution">
    <text evidence="4">The sequence shown here is derived from an EMBL/GenBank/DDBJ whole genome shotgun (WGS) entry which is preliminary data.</text>
</comment>
<dbReference type="InterPro" id="IPR000917">
    <property type="entry name" value="Sulfatase_N"/>
</dbReference>
<dbReference type="PANTHER" id="PTHR45953">
    <property type="entry name" value="IDURONATE 2-SULFATASE"/>
    <property type="match status" value="1"/>
</dbReference>
<organism evidence="4 5">
    <name type="scientific">Maribacter algicola</name>
    <dbReference type="NCBI Taxonomy" id="2498892"/>
    <lineage>
        <taxon>Bacteria</taxon>
        <taxon>Pseudomonadati</taxon>
        <taxon>Bacteroidota</taxon>
        <taxon>Flavobacteriia</taxon>
        <taxon>Flavobacteriales</taxon>
        <taxon>Flavobacteriaceae</taxon>
        <taxon>Maribacter</taxon>
    </lineage>
</organism>
<dbReference type="GO" id="GO:0005737">
    <property type="term" value="C:cytoplasm"/>
    <property type="evidence" value="ECO:0007669"/>
    <property type="project" value="TreeGrafter"/>
</dbReference>
<proteinExistence type="predicted"/>
<dbReference type="InterPro" id="IPR017850">
    <property type="entry name" value="Alkaline_phosphatase_core_sf"/>
</dbReference>
<evidence type="ECO:0000313" key="5">
    <source>
        <dbReference type="Proteomes" id="UP000286990"/>
    </source>
</evidence>
<dbReference type="OrthoDB" id="9815108at2"/>
<feature type="domain" description="Sulfatase N-terminal" evidence="3">
    <location>
        <begin position="41"/>
        <end position="398"/>
    </location>
</feature>
<name>A0A426RKU1_9FLAO</name>
<reference evidence="5" key="1">
    <citation type="submission" date="2018-12" db="EMBL/GenBank/DDBJ databases">
        <title>Maribacter lutimaris sp. nov., isolated from marine sediment.</title>
        <authorList>
            <person name="Kim K.K."/>
        </authorList>
    </citation>
    <scope>NUCLEOTIDE SEQUENCE [LARGE SCALE GENOMIC DNA]</scope>
    <source>
        <strain evidence="5">PoM-212</strain>
    </source>
</reference>
<accession>A0A426RKU1</accession>
<evidence type="ECO:0000256" key="1">
    <source>
        <dbReference type="ARBA" id="ARBA00022723"/>
    </source>
</evidence>
<keyword evidence="1" id="KW-0479">Metal-binding</keyword>